<protein>
    <recommendedName>
        <fullName evidence="3">Family 2 glycosyl transferase</fullName>
    </recommendedName>
</protein>
<organism evidence="1 2">
    <name type="scientific">Lawsonibacter faecis</name>
    <dbReference type="NCBI Taxonomy" id="2763052"/>
    <lineage>
        <taxon>Bacteria</taxon>
        <taxon>Bacillati</taxon>
        <taxon>Bacillota</taxon>
        <taxon>Clostridia</taxon>
        <taxon>Eubacteriales</taxon>
        <taxon>Oscillospiraceae</taxon>
        <taxon>Lawsonibacter</taxon>
    </lineage>
</organism>
<dbReference type="RefSeq" id="WP_155146785.1">
    <property type="nucleotide sequence ID" value="NZ_JACOPQ010000016.1"/>
</dbReference>
<reference evidence="1" key="1">
    <citation type="submission" date="2020-08" db="EMBL/GenBank/DDBJ databases">
        <title>Genome public.</title>
        <authorList>
            <person name="Liu C."/>
            <person name="Sun Q."/>
        </authorList>
    </citation>
    <scope>NUCLEOTIDE SEQUENCE</scope>
    <source>
        <strain evidence="1">NSJ-52</strain>
    </source>
</reference>
<dbReference type="AlphaFoldDB" id="A0A8J6JF99"/>
<keyword evidence="2" id="KW-1185">Reference proteome</keyword>
<dbReference type="Proteomes" id="UP000607645">
    <property type="component" value="Unassembled WGS sequence"/>
</dbReference>
<proteinExistence type="predicted"/>
<dbReference type="InterPro" id="IPR017853">
    <property type="entry name" value="GH"/>
</dbReference>
<gene>
    <name evidence="1" type="ORF">H8S62_15900</name>
</gene>
<name>A0A8J6JF99_9FIRM</name>
<accession>A0A8J6JF99</accession>
<evidence type="ECO:0000313" key="2">
    <source>
        <dbReference type="Proteomes" id="UP000607645"/>
    </source>
</evidence>
<sequence length="708" mass="78790">MRKFLILCAALILAALAGNYLYFHTSLYLDLRPGAEIRSFTGTEGKTILVDTGAGPAPFEIRGVDMGTGKPGHFATEFAVTRDEYLRWFGQIQAMGANAVRIYTINGPEFYEAFYQYNRDNPDPLYLIQGLWVDDYSQDSHMDAYDGGFLDPLLEDARRVVDVLHGRRNVSYDPTRGSGQYRRDVSPWVLGYILGVEWNDRTVAYTDSMEAGSQPYAGEYFYASEDASPFENMLALLGDTVASYEAGRYKEQRLIAFANWPTTDPLVYDALTTGRFRKIAQVDVEHVKTTPAFRSGQFASYHIYPYYPDYLRYSADLAPYVDAAGASNTYRAYLETLTAHHTMPVVVSEFGVPTSRGCAQLDYGRGFNQGGMTEAEQGEAIAAMYRDIRSAGCAGCVIFTWQDEWFKRTWNTMHAVDLTQTAYWSDCQTNEQSFGLLSFDPGAAESVCYVDGDDGEWTASDLVCENGEWSLSMKYDEKYLYFLVRGAVKEGPVYLPIDTTQKSGSPLCADPALSFGRAADFLVVLDGPEDSRVLVQERYDCLRAMYGLKLTGVDSFEFPPAADTSNFVPSRMVLQVAQSADVGGVAVDLPTFETGALTQGNGSPASPDFNSLADFCPGEGFIELRLPWQLLNFSNPSDMQIHDDYYAHYGVENLSISRLWAGVGDGGETIPMGERLLKGWGNKVTYHERLKESYYIVRALWTGEGDAP</sequence>
<evidence type="ECO:0000313" key="1">
    <source>
        <dbReference type="EMBL" id="MBC5738496.1"/>
    </source>
</evidence>
<dbReference type="EMBL" id="JACOPQ010000016">
    <property type="protein sequence ID" value="MBC5738496.1"/>
    <property type="molecule type" value="Genomic_DNA"/>
</dbReference>
<evidence type="ECO:0008006" key="3">
    <source>
        <dbReference type="Google" id="ProtNLM"/>
    </source>
</evidence>
<dbReference type="Gene3D" id="3.20.20.80">
    <property type="entry name" value="Glycosidases"/>
    <property type="match status" value="2"/>
</dbReference>
<dbReference type="SUPFAM" id="SSF51445">
    <property type="entry name" value="(Trans)glycosidases"/>
    <property type="match status" value="1"/>
</dbReference>
<comment type="caution">
    <text evidence="1">The sequence shown here is derived from an EMBL/GenBank/DDBJ whole genome shotgun (WGS) entry which is preliminary data.</text>
</comment>